<keyword evidence="15" id="KW-1185">Reference proteome</keyword>
<evidence type="ECO:0000256" key="2">
    <source>
        <dbReference type="ARBA" id="ARBA00022448"/>
    </source>
</evidence>
<keyword evidence="2 11" id="KW-0813">Transport</keyword>
<comment type="function">
    <text evidence="11">Core component of the splicing-dependent multiprotein exon junction complex (EJC) deposited at splice junctions on mRNAs.</text>
</comment>
<evidence type="ECO:0000256" key="8">
    <source>
        <dbReference type="ARBA" id="ARBA00023242"/>
    </source>
</evidence>
<reference evidence="14" key="1">
    <citation type="submission" date="2021-02" db="EMBL/GenBank/DDBJ databases">
        <authorList>
            <person name="Nowell W R."/>
        </authorList>
    </citation>
    <scope>NUCLEOTIDE SEQUENCE</scope>
    <source>
        <strain evidence="14">Ploen Becks lab</strain>
    </source>
</reference>
<dbReference type="CDD" id="cd12324">
    <property type="entry name" value="RRM_RBM8"/>
    <property type="match status" value="1"/>
</dbReference>
<keyword evidence="11" id="KW-0509">mRNA transport</keyword>
<dbReference type="PRINTS" id="PR01738">
    <property type="entry name" value="RNABINDINGM8"/>
</dbReference>
<comment type="subcellular location">
    <subcellularLocation>
        <location evidence="11">Nucleus</location>
    </subcellularLocation>
    <subcellularLocation>
        <location evidence="11">Nucleus speckle</location>
    </subcellularLocation>
    <subcellularLocation>
        <location evidence="11">Cytoplasm</location>
    </subcellularLocation>
</comment>
<feature type="domain" description="RRM" evidence="13">
    <location>
        <begin position="67"/>
        <end position="145"/>
    </location>
</feature>
<dbReference type="SUPFAM" id="SSF54928">
    <property type="entry name" value="RNA-binding domain, RBD"/>
    <property type="match status" value="1"/>
</dbReference>
<evidence type="ECO:0000256" key="11">
    <source>
        <dbReference type="RuleBase" id="RU361239"/>
    </source>
</evidence>
<dbReference type="GO" id="GO:0005737">
    <property type="term" value="C:cytoplasm"/>
    <property type="evidence" value="ECO:0007669"/>
    <property type="project" value="UniProtKB-SubCell"/>
</dbReference>
<evidence type="ECO:0000256" key="5">
    <source>
        <dbReference type="ARBA" id="ARBA00022845"/>
    </source>
</evidence>
<organism evidence="14 15">
    <name type="scientific">Brachionus calyciflorus</name>
    <dbReference type="NCBI Taxonomy" id="104777"/>
    <lineage>
        <taxon>Eukaryota</taxon>
        <taxon>Metazoa</taxon>
        <taxon>Spiralia</taxon>
        <taxon>Gnathifera</taxon>
        <taxon>Rotifera</taxon>
        <taxon>Eurotatoria</taxon>
        <taxon>Monogononta</taxon>
        <taxon>Pseudotrocha</taxon>
        <taxon>Ploima</taxon>
        <taxon>Brachionidae</taxon>
        <taxon>Brachionus</taxon>
    </lineage>
</organism>
<evidence type="ECO:0000256" key="6">
    <source>
        <dbReference type="ARBA" id="ARBA00022884"/>
    </source>
</evidence>
<keyword evidence="4 11" id="KW-0507">mRNA processing</keyword>
<evidence type="ECO:0000313" key="14">
    <source>
        <dbReference type="EMBL" id="CAF0710239.1"/>
    </source>
</evidence>
<evidence type="ECO:0000313" key="15">
    <source>
        <dbReference type="Proteomes" id="UP000663879"/>
    </source>
</evidence>
<dbReference type="Proteomes" id="UP000663879">
    <property type="component" value="Unassembled WGS sequence"/>
</dbReference>
<accession>A0A813MCN8</accession>
<dbReference type="InterPro" id="IPR012677">
    <property type="entry name" value="Nucleotide-bd_a/b_plait_sf"/>
</dbReference>
<evidence type="ECO:0000256" key="12">
    <source>
        <dbReference type="SAM" id="MobiDB-lite"/>
    </source>
</evidence>
<comment type="similarity">
    <text evidence="1 11">Belongs to the RBM8A family.</text>
</comment>
<dbReference type="GO" id="GO:0051028">
    <property type="term" value="P:mRNA transport"/>
    <property type="evidence" value="ECO:0007669"/>
    <property type="project" value="UniProtKB-KW"/>
</dbReference>
<dbReference type="GO" id="GO:0008380">
    <property type="term" value="P:RNA splicing"/>
    <property type="evidence" value="ECO:0007669"/>
    <property type="project" value="UniProtKB-KW"/>
</dbReference>
<dbReference type="InterPro" id="IPR000504">
    <property type="entry name" value="RRM_dom"/>
</dbReference>
<keyword evidence="6 10" id="KW-0694">RNA-binding</keyword>
<gene>
    <name evidence="14" type="ORF">OXX778_LOCUS951</name>
</gene>
<evidence type="ECO:0000256" key="7">
    <source>
        <dbReference type="ARBA" id="ARBA00023187"/>
    </source>
</evidence>
<protein>
    <recommendedName>
        <fullName evidence="9 11">RNA-binding protein 8A</fullName>
    </recommendedName>
</protein>
<comment type="caution">
    <text evidence="14">The sequence shown here is derived from an EMBL/GenBank/DDBJ whole genome shotgun (WGS) entry which is preliminary data.</text>
</comment>
<evidence type="ECO:0000259" key="13">
    <source>
        <dbReference type="PROSITE" id="PS50102"/>
    </source>
</evidence>
<keyword evidence="5" id="KW-0810">Translation regulation</keyword>
<dbReference type="FunFam" id="3.30.70.330:FF:000525">
    <property type="entry name" value="RNA-binding protein 8A"/>
    <property type="match status" value="1"/>
</dbReference>
<proteinExistence type="inferred from homology"/>
<dbReference type="InterPro" id="IPR035979">
    <property type="entry name" value="RBD_domain_sf"/>
</dbReference>
<dbReference type="AlphaFoldDB" id="A0A813MCN8"/>
<sequence length="161" mass="18142">MMDIHVEGDEFAEDHVQKIKEKATRRRGRGFNQGNENVEPLEDKGGEYESIGEDTDEAGPKRSIEGWILFVTGIQEESTEDDVATPFGDFGTIKNIHLNIDRRTGYLKGYALIEYESFNEAKNALNAMNGKEINGQDISVGWAFVKGPLKERKGSHKRNDH</sequence>
<evidence type="ECO:0000256" key="3">
    <source>
        <dbReference type="ARBA" id="ARBA00022490"/>
    </source>
</evidence>
<evidence type="ECO:0000256" key="4">
    <source>
        <dbReference type="ARBA" id="ARBA00022664"/>
    </source>
</evidence>
<dbReference type="InterPro" id="IPR033744">
    <property type="entry name" value="RRM_RBM8"/>
</dbReference>
<dbReference type="GO" id="GO:0006417">
    <property type="term" value="P:regulation of translation"/>
    <property type="evidence" value="ECO:0007669"/>
    <property type="project" value="UniProtKB-KW"/>
</dbReference>
<evidence type="ECO:0000256" key="1">
    <source>
        <dbReference type="ARBA" id="ARBA00007987"/>
    </source>
</evidence>
<keyword evidence="8 11" id="KW-0539">Nucleus</keyword>
<dbReference type="PROSITE" id="PS50102">
    <property type="entry name" value="RRM"/>
    <property type="match status" value="1"/>
</dbReference>
<dbReference type="GO" id="GO:0006397">
    <property type="term" value="P:mRNA processing"/>
    <property type="evidence" value="ECO:0007669"/>
    <property type="project" value="UniProtKB-KW"/>
</dbReference>
<feature type="region of interest" description="Disordered" evidence="12">
    <location>
        <begin position="21"/>
        <end position="60"/>
    </location>
</feature>
<dbReference type="InterPro" id="IPR008111">
    <property type="entry name" value="RNA-bd_8"/>
</dbReference>
<comment type="subunit">
    <text evidence="11">Heterodimer with MAGOH. Part of the mRNA splicing-dependent exon junction complex (EJC) complex; the core complex contains CASC3, EIF4A3, MAGOH and RBM8A.</text>
</comment>
<keyword evidence="3 11" id="KW-0963">Cytoplasm</keyword>
<name>A0A813MCN8_9BILA</name>
<dbReference type="SMART" id="SM00360">
    <property type="entry name" value="RRM"/>
    <property type="match status" value="1"/>
</dbReference>
<dbReference type="GO" id="GO:0016607">
    <property type="term" value="C:nuclear speck"/>
    <property type="evidence" value="ECO:0007669"/>
    <property type="project" value="UniProtKB-SubCell"/>
</dbReference>
<dbReference type="PANTHER" id="PTHR45894">
    <property type="entry name" value="RNA-BINDING PROTEIN 8A"/>
    <property type="match status" value="1"/>
</dbReference>
<dbReference type="Gene3D" id="3.30.70.330">
    <property type="match status" value="1"/>
</dbReference>
<evidence type="ECO:0000256" key="10">
    <source>
        <dbReference type="PROSITE-ProRule" id="PRU00176"/>
    </source>
</evidence>
<keyword evidence="7 11" id="KW-0508">mRNA splicing</keyword>
<dbReference type="Pfam" id="PF00076">
    <property type="entry name" value="RRM_1"/>
    <property type="match status" value="1"/>
</dbReference>
<evidence type="ECO:0000256" key="9">
    <source>
        <dbReference type="ARBA" id="ARBA00077711"/>
    </source>
</evidence>
<dbReference type="OrthoDB" id="15688at2759"/>
<dbReference type="GO" id="GO:0003729">
    <property type="term" value="F:mRNA binding"/>
    <property type="evidence" value="ECO:0007669"/>
    <property type="project" value="InterPro"/>
</dbReference>
<dbReference type="EMBL" id="CAJNOC010000054">
    <property type="protein sequence ID" value="CAF0710239.1"/>
    <property type="molecule type" value="Genomic_DNA"/>
</dbReference>